<dbReference type="AlphaFoldDB" id="A0A0B1RPS8"/>
<evidence type="ECO:0000259" key="5">
    <source>
        <dbReference type="PROSITE" id="PS51843"/>
    </source>
</evidence>
<dbReference type="SUPFAM" id="SSF48508">
    <property type="entry name" value="Nuclear receptor ligand-binding domain"/>
    <property type="match status" value="1"/>
</dbReference>
<reference evidence="6 7" key="1">
    <citation type="submission" date="2014-03" db="EMBL/GenBank/DDBJ databases">
        <title>Draft genome of the hookworm Oesophagostomum dentatum.</title>
        <authorList>
            <person name="Mitreva M."/>
        </authorList>
    </citation>
    <scope>NUCLEOTIDE SEQUENCE [LARGE SCALE GENOMIC DNA]</scope>
    <source>
        <strain evidence="6 7">OD-Hann</strain>
    </source>
</reference>
<comment type="similarity">
    <text evidence="1">Belongs to the nuclear hormone receptor family.</text>
</comment>
<evidence type="ECO:0000313" key="7">
    <source>
        <dbReference type="Proteomes" id="UP000053660"/>
    </source>
</evidence>
<sequence>MMCFNVTQAFFSYEHKSSTVIFPDGTFPSVFPSMFRLNNPIKEEFFKICIEPLVRNEIDKKEYVLLKALMLCNATVDGLSHEGQQILAAERDRYNSALFSYCMAARGMSAAPAQYAALLSVMDIVNYQTKIQKDFHVLLQMNRPPNGFRVNLIEEIME</sequence>
<evidence type="ECO:0000256" key="2">
    <source>
        <dbReference type="ARBA" id="ARBA00023015"/>
    </source>
</evidence>
<evidence type="ECO:0000313" key="6">
    <source>
        <dbReference type="EMBL" id="KHJ75073.1"/>
    </source>
</evidence>
<dbReference type="InterPro" id="IPR035500">
    <property type="entry name" value="NHR-like_dom_sf"/>
</dbReference>
<keyword evidence="2" id="KW-0805">Transcription regulation</keyword>
<dbReference type="PANTHER" id="PTHR45886">
    <property type="entry name" value="NUCLEAR HORMONE RECEPTOR FAMILY-RELATED-RELATED"/>
    <property type="match status" value="1"/>
</dbReference>
<evidence type="ECO:0000256" key="4">
    <source>
        <dbReference type="ARBA" id="ARBA00023170"/>
    </source>
</evidence>
<dbReference type="EMBL" id="KN613106">
    <property type="protein sequence ID" value="KHJ75073.1"/>
    <property type="molecule type" value="Genomic_DNA"/>
</dbReference>
<evidence type="ECO:0000256" key="1">
    <source>
        <dbReference type="ARBA" id="ARBA00005993"/>
    </source>
</evidence>
<keyword evidence="7" id="KW-1185">Reference proteome</keyword>
<dbReference type="SMART" id="SM00430">
    <property type="entry name" value="HOLI"/>
    <property type="match status" value="1"/>
</dbReference>
<organism evidence="6 7">
    <name type="scientific">Oesophagostomum dentatum</name>
    <name type="common">Nodular worm</name>
    <dbReference type="NCBI Taxonomy" id="61180"/>
    <lineage>
        <taxon>Eukaryota</taxon>
        <taxon>Metazoa</taxon>
        <taxon>Ecdysozoa</taxon>
        <taxon>Nematoda</taxon>
        <taxon>Chromadorea</taxon>
        <taxon>Rhabditida</taxon>
        <taxon>Rhabditina</taxon>
        <taxon>Rhabditomorpha</taxon>
        <taxon>Strongyloidea</taxon>
        <taxon>Strongylidae</taxon>
        <taxon>Oesophagostomum</taxon>
    </lineage>
</organism>
<dbReference type="InterPro" id="IPR000536">
    <property type="entry name" value="Nucl_hrmn_rcpt_lig-bd"/>
</dbReference>
<gene>
    <name evidence="6" type="ORF">OESDEN_25311</name>
</gene>
<dbReference type="PANTHER" id="PTHR45886:SF18">
    <property type="entry name" value="NR LBD DOMAIN-CONTAINING PROTEIN-RELATED"/>
    <property type="match status" value="1"/>
</dbReference>
<protein>
    <submittedName>
        <fullName evidence="6">Ligand-binding domain of nuclear hormone receptor</fullName>
    </submittedName>
</protein>
<dbReference type="OrthoDB" id="9984314at2759"/>
<dbReference type="Pfam" id="PF00104">
    <property type="entry name" value="Hormone_recep"/>
    <property type="match status" value="1"/>
</dbReference>
<feature type="domain" description="NR LBD" evidence="5">
    <location>
        <begin position="1"/>
        <end position="158"/>
    </location>
</feature>
<keyword evidence="3" id="KW-0804">Transcription</keyword>
<evidence type="ECO:0000256" key="3">
    <source>
        <dbReference type="ARBA" id="ARBA00023163"/>
    </source>
</evidence>
<accession>A0A0B1RPS8</accession>
<keyword evidence="4 6" id="KW-0675">Receptor</keyword>
<dbReference type="PROSITE" id="PS51843">
    <property type="entry name" value="NR_LBD"/>
    <property type="match status" value="1"/>
</dbReference>
<name>A0A0B1RPS8_OESDE</name>
<dbReference type="Proteomes" id="UP000053660">
    <property type="component" value="Unassembled WGS sequence"/>
</dbReference>
<proteinExistence type="inferred from homology"/>
<dbReference type="Gene3D" id="1.10.565.10">
    <property type="entry name" value="Retinoid X Receptor"/>
    <property type="match status" value="1"/>
</dbReference>